<protein>
    <recommendedName>
        <fullName evidence="3">SseB protein N-terminal domain-containing protein</fullName>
    </recommendedName>
</protein>
<evidence type="ECO:0000313" key="1">
    <source>
        <dbReference type="EMBL" id="MBA0128054.1"/>
    </source>
</evidence>
<keyword evidence="2" id="KW-1185">Reference proteome</keyword>
<proteinExistence type="predicted"/>
<sequence length="93" mass="10664">MPPEFPPVVYLPLAEHTENPEEAVVELRRTRDGRMALMAYSAMDRLKYCCGEQQPWMVLPTAYLDNIQQVQPFDLVLLDVIIPEEHRHGSVSA</sequence>
<dbReference type="InterPro" id="IPR049975">
    <property type="entry name" value="SAV_915-like_dom"/>
</dbReference>
<evidence type="ECO:0008006" key="3">
    <source>
        <dbReference type="Google" id="ProtNLM"/>
    </source>
</evidence>
<dbReference type="NCBIfam" id="NF042914">
    <property type="entry name" value="SAV915_dom"/>
    <property type="match status" value="1"/>
</dbReference>
<dbReference type="EMBL" id="JACCKD010000009">
    <property type="protein sequence ID" value="MBA0128054.1"/>
    <property type="molecule type" value="Genomic_DNA"/>
</dbReference>
<organism evidence="1 2">
    <name type="scientific">Haloechinothrix aidingensis</name>
    <dbReference type="NCBI Taxonomy" id="2752311"/>
    <lineage>
        <taxon>Bacteria</taxon>
        <taxon>Bacillati</taxon>
        <taxon>Actinomycetota</taxon>
        <taxon>Actinomycetes</taxon>
        <taxon>Pseudonocardiales</taxon>
        <taxon>Pseudonocardiaceae</taxon>
        <taxon>Haloechinothrix</taxon>
    </lineage>
</organism>
<name>A0A838AFB9_9PSEU</name>
<dbReference type="Proteomes" id="UP000582974">
    <property type="component" value="Unassembled WGS sequence"/>
</dbReference>
<evidence type="ECO:0000313" key="2">
    <source>
        <dbReference type="Proteomes" id="UP000582974"/>
    </source>
</evidence>
<reference evidence="1 2" key="1">
    <citation type="submission" date="2020-07" db="EMBL/GenBank/DDBJ databases">
        <title>Genome of Haloechinothrix sp.</title>
        <authorList>
            <person name="Tang S.-K."/>
            <person name="Yang L."/>
            <person name="Zhu W.-Y."/>
        </authorList>
    </citation>
    <scope>NUCLEOTIDE SEQUENCE [LARGE SCALE GENOMIC DNA]</scope>
    <source>
        <strain evidence="1 2">YIM 98757</strain>
    </source>
</reference>
<dbReference type="AlphaFoldDB" id="A0A838AFB9"/>
<comment type="caution">
    <text evidence="1">The sequence shown here is derived from an EMBL/GenBank/DDBJ whole genome shotgun (WGS) entry which is preliminary data.</text>
</comment>
<accession>A0A838AFB9</accession>
<gene>
    <name evidence="1" type="ORF">H0B56_21120</name>
</gene>